<proteinExistence type="predicted"/>
<gene>
    <name evidence="2" type="ORF">Pc22g24330</name>
    <name evidence="2" type="ORF">PCH_Pc22g24330</name>
</gene>
<accession>B6HQH8</accession>
<feature type="compositionally biased region" description="Basic and acidic residues" evidence="1">
    <location>
        <begin position="166"/>
        <end position="177"/>
    </location>
</feature>
<dbReference type="Proteomes" id="UP000000724">
    <property type="component" value="Contig Pc00c22"/>
</dbReference>
<keyword evidence="3" id="KW-1185">Reference proteome</keyword>
<evidence type="ECO:0000256" key="1">
    <source>
        <dbReference type="SAM" id="MobiDB-lite"/>
    </source>
</evidence>
<evidence type="ECO:0000313" key="3">
    <source>
        <dbReference type="Proteomes" id="UP000000724"/>
    </source>
</evidence>
<dbReference type="EMBL" id="AM920437">
    <property type="protein sequence ID" value="CAP99721.1"/>
    <property type="molecule type" value="Genomic_DNA"/>
</dbReference>
<feature type="compositionally biased region" description="Polar residues" evidence="1">
    <location>
        <begin position="184"/>
        <end position="200"/>
    </location>
</feature>
<feature type="region of interest" description="Disordered" evidence="1">
    <location>
        <begin position="148"/>
        <end position="200"/>
    </location>
</feature>
<feature type="compositionally biased region" description="Basic residues" evidence="1">
    <location>
        <begin position="148"/>
        <end position="160"/>
    </location>
</feature>
<dbReference type="HOGENOM" id="CLU_1366657_0_0_1"/>
<evidence type="ECO:0000313" key="2">
    <source>
        <dbReference type="EMBL" id="CAP99721.1"/>
    </source>
</evidence>
<sequence length="200" mass="22402">MDSQQRLILPGAPDVVKEPHWQGGIVTTWADLYTVDVGVIIGVIIDEAWNKPRLWIPLASAEGLLTRNGDSYKRDKRVVTGLPFLAIYDELRMQPSEYVVYRAIIPFHKAGGMANHIAAELEKFCPVEACEIEWSTKYRKGLEIGNKGKRVQTRGGKGKKWQTGGPKEESANERSEPRIVSGSDEANTAQLQHNYNTIQK</sequence>
<name>B6HQH8_PENRW</name>
<reference evidence="2 3" key="1">
    <citation type="journal article" date="2008" name="Nat. Biotechnol.">
        <title>Genome sequencing and analysis of the filamentous fungus Penicillium chrysogenum.</title>
        <authorList>
            <person name="van den Berg M.A."/>
            <person name="Albang R."/>
            <person name="Albermann K."/>
            <person name="Badger J.H."/>
            <person name="Daran J.-M."/>
            <person name="Driessen A.J.M."/>
            <person name="Garcia-Estrada C."/>
            <person name="Fedorova N.D."/>
            <person name="Harris D.M."/>
            <person name="Heijne W.H.M."/>
            <person name="Joardar V.S."/>
            <person name="Kiel J.A.K.W."/>
            <person name="Kovalchuk A."/>
            <person name="Martin J.F."/>
            <person name="Nierman W.C."/>
            <person name="Nijland J.G."/>
            <person name="Pronk J.T."/>
            <person name="Roubos J.A."/>
            <person name="van der Klei I.J."/>
            <person name="van Peij N.N.M.E."/>
            <person name="Veenhuis M."/>
            <person name="von Doehren H."/>
            <person name="Wagner C."/>
            <person name="Wortman J.R."/>
            <person name="Bovenberg R.A.L."/>
        </authorList>
    </citation>
    <scope>NUCLEOTIDE SEQUENCE [LARGE SCALE GENOMIC DNA]</scope>
    <source>
        <strain evidence="3">ATCC 28089 / DSM 1075 / NRRL 1951 / Wisconsin 54-1255</strain>
    </source>
</reference>
<protein>
    <submittedName>
        <fullName evidence="2">Uncharacterized protein</fullName>
    </submittedName>
</protein>
<dbReference type="VEuPathDB" id="FungiDB:PCH_Pc22g24330"/>
<organism evidence="2 3">
    <name type="scientific">Penicillium rubens (strain ATCC 28089 / DSM 1075 / NRRL 1951 / Wisconsin 54-1255)</name>
    <name type="common">Penicillium chrysogenum</name>
    <dbReference type="NCBI Taxonomy" id="500485"/>
    <lineage>
        <taxon>Eukaryota</taxon>
        <taxon>Fungi</taxon>
        <taxon>Dikarya</taxon>
        <taxon>Ascomycota</taxon>
        <taxon>Pezizomycotina</taxon>
        <taxon>Eurotiomycetes</taxon>
        <taxon>Eurotiomycetidae</taxon>
        <taxon>Eurotiales</taxon>
        <taxon>Aspergillaceae</taxon>
        <taxon>Penicillium</taxon>
        <taxon>Penicillium chrysogenum species complex</taxon>
    </lineage>
</organism>
<dbReference type="AlphaFoldDB" id="B6HQH8"/>